<name>A0A1E3HML4_9TREE</name>
<feature type="chain" id="PRO_5009129232" evidence="1">
    <location>
        <begin position="18"/>
        <end position="193"/>
    </location>
</feature>
<gene>
    <name evidence="2" type="ORF">L202_04747</name>
</gene>
<keyword evidence="3" id="KW-1185">Reference proteome</keyword>
<evidence type="ECO:0000313" key="2">
    <source>
        <dbReference type="EMBL" id="ODN77579.1"/>
    </source>
</evidence>
<proteinExistence type="predicted"/>
<organism evidence="2 3">
    <name type="scientific">Cryptococcus amylolentus CBS 6039</name>
    <dbReference type="NCBI Taxonomy" id="1295533"/>
    <lineage>
        <taxon>Eukaryota</taxon>
        <taxon>Fungi</taxon>
        <taxon>Dikarya</taxon>
        <taxon>Basidiomycota</taxon>
        <taxon>Agaricomycotina</taxon>
        <taxon>Tremellomycetes</taxon>
        <taxon>Tremellales</taxon>
        <taxon>Cryptococcaceae</taxon>
        <taxon>Cryptococcus</taxon>
    </lineage>
</organism>
<dbReference type="STRING" id="1295533.A0A1E3HML4"/>
<reference evidence="2 3" key="1">
    <citation type="submission" date="2016-06" db="EMBL/GenBank/DDBJ databases">
        <title>Evolution of pathogenesis and genome organization in the Tremellales.</title>
        <authorList>
            <person name="Cuomo C."/>
            <person name="Litvintseva A."/>
            <person name="Heitman J."/>
            <person name="Chen Y."/>
            <person name="Sun S."/>
            <person name="Springer D."/>
            <person name="Dromer F."/>
            <person name="Young S."/>
            <person name="Zeng Q."/>
            <person name="Chapman S."/>
            <person name="Gujja S."/>
            <person name="Saif S."/>
            <person name="Birren B."/>
        </authorList>
    </citation>
    <scope>NUCLEOTIDE SEQUENCE [LARGE SCALE GENOMIC DNA]</scope>
    <source>
        <strain evidence="2 3">CBS 6039</strain>
    </source>
</reference>
<dbReference type="Proteomes" id="UP000094065">
    <property type="component" value="Unassembled WGS sequence"/>
</dbReference>
<evidence type="ECO:0000313" key="3">
    <source>
        <dbReference type="Proteomes" id="UP000094065"/>
    </source>
</evidence>
<dbReference type="EMBL" id="AWGJ01000007">
    <property type="protein sequence ID" value="ODN77579.1"/>
    <property type="molecule type" value="Genomic_DNA"/>
</dbReference>
<evidence type="ECO:0000256" key="1">
    <source>
        <dbReference type="SAM" id="SignalP"/>
    </source>
</evidence>
<feature type="signal peptide" evidence="1">
    <location>
        <begin position="1"/>
        <end position="17"/>
    </location>
</feature>
<dbReference type="RefSeq" id="XP_018992815.1">
    <property type="nucleotide sequence ID" value="XM_019138872.1"/>
</dbReference>
<sequence>MFLLAWVSLLFLPFIAATSVSTIYWPVSYPDPNNPWVIGEKNPLAWKTGGGTGVQSFDIQLHNANKTVMTGFLPIALRVPMKKVNKVYGGSIEVELDSGVPTGDDFFLVFMNTYHGQVYGKASRSLHSKKFSIVDSTPSNYTASALPTGTVTATLDTVPNPTQQWAITLDGIDADATSTASATNYAGNAGSGT</sequence>
<dbReference type="GeneID" id="30156056"/>
<keyword evidence="1" id="KW-0732">Signal</keyword>
<dbReference type="AlphaFoldDB" id="A0A1E3HML4"/>
<comment type="caution">
    <text evidence="2">The sequence shown here is derived from an EMBL/GenBank/DDBJ whole genome shotgun (WGS) entry which is preliminary data.</text>
</comment>
<dbReference type="OrthoDB" id="2581067at2759"/>
<accession>A0A1E3HML4</accession>
<protein>
    <submittedName>
        <fullName evidence="2">Uncharacterized protein</fullName>
    </submittedName>
</protein>